<keyword evidence="6" id="KW-1185">Reference proteome</keyword>
<name>A0A813M2Z4_9BILA</name>
<dbReference type="InterPro" id="IPR036770">
    <property type="entry name" value="Ankyrin_rpt-contain_sf"/>
</dbReference>
<dbReference type="GO" id="GO:0004672">
    <property type="term" value="F:protein kinase activity"/>
    <property type="evidence" value="ECO:0007669"/>
    <property type="project" value="InterPro"/>
</dbReference>
<evidence type="ECO:0000256" key="2">
    <source>
        <dbReference type="SAM" id="Coils"/>
    </source>
</evidence>
<comment type="caution">
    <text evidence="5">The sequence shown here is derived from an EMBL/GenBank/DDBJ whole genome shotgun (WGS) entry which is preliminary data.</text>
</comment>
<dbReference type="GO" id="GO:0030496">
    <property type="term" value="C:midbody"/>
    <property type="evidence" value="ECO:0007669"/>
    <property type="project" value="TreeGrafter"/>
</dbReference>
<accession>A0A813M2Z4</accession>
<dbReference type="GO" id="GO:0008608">
    <property type="term" value="P:attachment of spindle microtubules to kinetochore"/>
    <property type="evidence" value="ECO:0007669"/>
    <property type="project" value="InterPro"/>
</dbReference>
<dbReference type="GO" id="GO:0005524">
    <property type="term" value="F:ATP binding"/>
    <property type="evidence" value="ECO:0007669"/>
    <property type="project" value="InterPro"/>
</dbReference>
<gene>
    <name evidence="5" type="ORF">OXX778_LOCUS325</name>
</gene>
<evidence type="ECO:0000313" key="5">
    <source>
        <dbReference type="EMBL" id="CAF0705995.1"/>
    </source>
</evidence>
<dbReference type="PANTHER" id="PTHR23060:SF3">
    <property type="entry name" value="TESTIS EXPRESSED 14, INTERCELLULAR BRIDGE FORMING FACTOR"/>
    <property type="match status" value="1"/>
</dbReference>
<dbReference type="InterPro" id="IPR039339">
    <property type="entry name" value="Tex14"/>
</dbReference>
<evidence type="ECO:0000256" key="3">
    <source>
        <dbReference type="SAM" id="MobiDB-lite"/>
    </source>
</evidence>
<dbReference type="GO" id="GO:0000776">
    <property type="term" value="C:kinetochore"/>
    <property type="evidence" value="ECO:0007669"/>
    <property type="project" value="TreeGrafter"/>
</dbReference>
<evidence type="ECO:0000256" key="1">
    <source>
        <dbReference type="PROSITE-ProRule" id="PRU00023"/>
    </source>
</evidence>
<dbReference type="PANTHER" id="PTHR23060">
    <property type="entry name" value="TESTIS EXPRESSED GENE 14"/>
    <property type="match status" value="1"/>
</dbReference>
<dbReference type="SUPFAM" id="SSF56112">
    <property type="entry name" value="Protein kinase-like (PK-like)"/>
    <property type="match status" value="1"/>
</dbReference>
<dbReference type="InterPro" id="IPR011009">
    <property type="entry name" value="Kinase-like_dom_sf"/>
</dbReference>
<dbReference type="InterPro" id="IPR001245">
    <property type="entry name" value="Ser-Thr/Tyr_kinase_cat_dom"/>
</dbReference>
<dbReference type="GO" id="GO:0007140">
    <property type="term" value="P:male meiotic nuclear division"/>
    <property type="evidence" value="ECO:0007669"/>
    <property type="project" value="InterPro"/>
</dbReference>
<dbReference type="InterPro" id="IPR000719">
    <property type="entry name" value="Prot_kinase_dom"/>
</dbReference>
<dbReference type="Proteomes" id="UP000663879">
    <property type="component" value="Unassembled WGS sequence"/>
</dbReference>
<dbReference type="PROSITE" id="PS50297">
    <property type="entry name" value="ANK_REP_REGION"/>
    <property type="match status" value="2"/>
</dbReference>
<dbReference type="SUPFAM" id="SSF48403">
    <property type="entry name" value="Ankyrin repeat"/>
    <property type="match status" value="1"/>
</dbReference>
<sequence length="1295" mass="147235">MADHHTSSNFNHQISLLHKYAYEGSKSKLKNLLKTENNLNIDKPDHDGNTALYCACARGEKDCVKILLEHGANPNERCNNNETALHVAARHGHTKILLLLIQYGGDLRLHDNQDRTPKSCAISQENSALRRKTLALIEETRMNAQILSNKTDAQKLSLLNIRPISSDELVNPISVGFGILYKSTDEIGVPIVLPCIKETELEHDYLGETFNNGAFMVYESMKWKDVHLVTVKRLHSSIAEQGHADLLIEELKYFKRINHCPNILSLMGFCQYGNSEGLMLMFERVQVGSLHSVLHERTLTKPTKLKSICQIMLNVCDALIYLHQMNIIHCYVNSHSIFLTSFHTAKLGNLEYSVEKSLDLTKQKRTRVVENKNMNCAYNWLAPEILENSIPTELSDMYSFCAVIWELFEGQIPWFCCDYIEIQHEILIKGNYLPVDHDKIAFPFSRIVKDGFSNPIKRMSFEEVRGVLENYQCNLHNQNNMSKVKVNRVYQRPGTRVKSNSVSGMETLNSEEFDKISVNSQGDYIRCDAYEAEILLTKKPGDSKRTPISKGKKTTTKLTLNQQLPPTPPTLQLPSKLNSTPQNQNLGILSPSPTPRLRTTSVDSPRGHKIEPSTPIMNQITKGEKQTPLIQQHSNLSTIGIKKIERDIEENKRRLMTTNVDWSEELRQKHNQMQQRQYSPRDEVFDMPNPFSRQNDKFNDFRNNLTQPTPEAKRDGYKKNCSPPKTDSVDYNCNPNQRLDYSTMSQDDNTVERKKLTKEAIPIKEQNSKTCFLEELKLKQEQRSQQSSSVESSSTYVQTNYIHKSGSYNQISEEIRYGHISRNTDNQKKITAQPKPIQHVRSLSNNAIRQSTPVENRIRKSSVGAEMKAEGNQFYAGHGSVRSLVQSYEEQSTKNENDLKVEKLKNERLDELKNLKKQFDAEVREFQAQKELSTISERTEHSNSINQFHTNTVESPIGQFMNTQSKSGATSVTNAIRHLNEKFLDSSTGASGDGISKNLSGLNSSTPVQINNMSLNLSQSNNNINKTKPTIQAIQNLKQERKEIQIPVQFEVSPMSNISKNEVISDSDDDEDFLLNVGPKKNKDFLKKFSTEQSYVRTKSNYSSQEDFLSNTQPCEVTSMECSENVYMTDFDRLNSHTPHNQMNQFRQSIQTPTPQFTNDSLSKRLLNNTRGLDSSKPSTSMRLNVNYDVDTSSSSIVAADSVPSLQDADINGNPIRENTVYKSTKIGNVRLDKHVIDTSKFAGYEYKLETKSCISNQYHIKGSLTNQQTGHSLVVQNTKVKTPNLQTKVIIDKL</sequence>
<dbReference type="Pfam" id="PF12796">
    <property type="entry name" value="Ank_2"/>
    <property type="match status" value="1"/>
</dbReference>
<keyword evidence="1" id="KW-0040">ANK repeat</keyword>
<dbReference type="GO" id="GO:0007094">
    <property type="term" value="P:mitotic spindle assembly checkpoint signaling"/>
    <property type="evidence" value="ECO:0007669"/>
    <property type="project" value="InterPro"/>
</dbReference>
<dbReference type="Gene3D" id="1.10.510.10">
    <property type="entry name" value="Transferase(Phosphotransferase) domain 1"/>
    <property type="match status" value="1"/>
</dbReference>
<proteinExistence type="predicted"/>
<feature type="repeat" description="ANK" evidence="1">
    <location>
        <begin position="80"/>
        <end position="112"/>
    </location>
</feature>
<feature type="coiled-coil region" evidence="2">
    <location>
        <begin position="902"/>
        <end position="932"/>
    </location>
</feature>
<evidence type="ECO:0000313" key="6">
    <source>
        <dbReference type="Proteomes" id="UP000663879"/>
    </source>
</evidence>
<feature type="compositionally biased region" description="Polar residues" evidence="3">
    <location>
        <begin position="578"/>
        <end position="587"/>
    </location>
</feature>
<protein>
    <recommendedName>
        <fullName evidence="4">Protein kinase domain-containing protein</fullName>
    </recommendedName>
</protein>
<dbReference type="PROSITE" id="PS50011">
    <property type="entry name" value="PROTEIN_KINASE_DOM"/>
    <property type="match status" value="1"/>
</dbReference>
<dbReference type="EMBL" id="CAJNOC010000014">
    <property type="protein sequence ID" value="CAF0705995.1"/>
    <property type="molecule type" value="Genomic_DNA"/>
</dbReference>
<reference evidence="5" key="1">
    <citation type="submission" date="2021-02" db="EMBL/GenBank/DDBJ databases">
        <authorList>
            <person name="Nowell W R."/>
        </authorList>
    </citation>
    <scope>NUCLEOTIDE SEQUENCE</scope>
    <source>
        <strain evidence="5">Ploen Becks lab</strain>
    </source>
</reference>
<feature type="repeat" description="ANK" evidence="1">
    <location>
        <begin position="47"/>
        <end position="79"/>
    </location>
</feature>
<organism evidence="5 6">
    <name type="scientific">Brachionus calyciflorus</name>
    <dbReference type="NCBI Taxonomy" id="104777"/>
    <lineage>
        <taxon>Eukaryota</taxon>
        <taxon>Metazoa</taxon>
        <taxon>Spiralia</taxon>
        <taxon>Gnathifera</taxon>
        <taxon>Rotifera</taxon>
        <taxon>Eurotatoria</taxon>
        <taxon>Monogononta</taxon>
        <taxon>Pseudotrocha</taxon>
        <taxon>Ploima</taxon>
        <taxon>Brachionidae</taxon>
        <taxon>Brachionus</taxon>
    </lineage>
</organism>
<evidence type="ECO:0000259" key="4">
    <source>
        <dbReference type="PROSITE" id="PS50011"/>
    </source>
</evidence>
<feature type="domain" description="Protein kinase" evidence="4">
    <location>
        <begin position="204"/>
        <end position="468"/>
    </location>
</feature>
<dbReference type="GO" id="GO:0051306">
    <property type="term" value="P:mitotic sister chromatid separation"/>
    <property type="evidence" value="ECO:0007669"/>
    <property type="project" value="InterPro"/>
</dbReference>
<dbReference type="InterPro" id="IPR002110">
    <property type="entry name" value="Ankyrin_rpt"/>
</dbReference>
<dbReference type="Gene3D" id="1.25.40.20">
    <property type="entry name" value="Ankyrin repeat-containing domain"/>
    <property type="match status" value="1"/>
</dbReference>
<keyword evidence="2" id="KW-0175">Coiled coil</keyword>
<dbReference type="Pfam" id="PF07714">
    <property type="entry name" value="PK_Tyr_Ser-Thr"/>
    <property type="match status" value="1"/>
</dbReference>
<feature type="compositionally biased region" description="Polar residues" evidence="3">
    <location>
        <begin position="723"/>
        <end position="733"/>
    </location>
</feature>
<dbReference type="PROSITE" id="PS50088">
    <property type="entry name" value="ANK_REPEAT"/>
    <property type="match status" value="2"/>
</dbReference>
<feature type="region of interest" description="Disordered" evidence="3">
    <location>
        <begin position="690"/>
        <end position="733"/>
    </location>
</feature>
<feature type="region of interest" description="Disordered" evidence="3">
    <location>
        <begin position="538"/>
        <end position="614"/>
    </location>
</feature>
<dbReference type="SMART" id="SM00248">
    <property type="entry name" value="ANK"/>
    <property type="match status" value="3"/>
</dbReference>
<dbReference type="GO" id="GO:0043063">
    <property type="term" value="P:intercellular bridge organization"/>
    <property type="evidence" value="ECO:0007669"/>
    <property type="project" value="InterPro"/>
</dbReference>
<dbReference type="GO" id="GO:0045171">
    <property type="term" value="C:intercellular bridge"/>
    <property type="evidence" value="ECO:0007669"/>
    <property type="project" value="TreeGrafter"/>
</dbReference>
<dbReference type="Gene3D" id="3.30.200.20">
    <property type="entry name" value="Phosphorylase Kinase, domain 1"/>
    <property type="match status" value="1"/>
</dbReference>
<dbReference type="OrthoDB" id="5962695at2759"/>